<keyword evidence="3" id="KW-1185">Reference proteome</keyword>
<organism evidence="2 3">
    <name type="scientific">Amanita muscaria (strain Koide BX008)</name>
    <dbReference type="NCBI Taxonomy" id="946122"/>
    <lineage>
        <taxon>Eukaryota</taxon>
        <taxon>Fungi</taxon>
        <taxon>Dikarya</taxon>
        <taxon>Basidiomycota</taxon>
        <taxon>Agaricomycotina</taxon>
        <taxon>Agaricomycetes</taxon>
        <taxon>Agaricomycetidae</taxon>
        <taxon>Agaricales</taxon>
        <taxon>Pluteineae</taxon>
        <taxon>Amanitaceae</taxon>
        <taxon>Amanita</taxon>
    </lineage>
</organism>
<dbReference type="HOGENOM" id="CLU_3013719_0_0_1"/>
<name>A0A0C2WDF1_AMAMK</name>
<feature type="region of interest" description="Disordered" evidence="1">
    <location>
        <begin position="30"/>
        <end position="56"/>
    </location>
</feature>
<evidence type="ECO:0000313" key="2">
    <source>
        <dbReference type="EMBL" id="KIL54596.1"/>
    </source>
</evidence>
<dbReference type="InParanoid" id="A0A0C2WDF1"/>
<dbReference type="Proteomes" id="UP000054549">
    <property type="component" value="Unassembled WGS sequence"/>
</dbReference>
<gene>
    <name evidence="2" type="ORF">M378DRAFT_174152</name>
</gene>
<protein>
    <submittedName>
        <fullName evidence="2">Uncharacterized protein</fullName>
    </submittedName>
</protein>
<dbReference type="AlphaFoldDB" id="A0A0C2WDF1"/>
<proteinExistence type="predicted"/>
<evidence type="ECO:0000313" key="3">
    <source>
        <dbReference type="Proteomes" id="UP000054549"/>
    </source>
</evidence>
<accession>A0A0C2WDF1</accession>
<reference evidence="2 3" key="1">
    <citation type="submission" date="2014-04" db="EMBL/GenBank/DDBJ databases">
        <title>Evolutionary Origins and Diversification of the Mycorrhizal Mutualists.</title>
        <authorList>
            <consortium name="DOE Joint Genome Institute"/>
            <consortium name="Mycorrhizal Genomics Consortium"/>
            <person name="Kohler A."/>
            <person name="Kuo A."/>
            <person name="Nagy L.G."/>
            <person name="Floudas D."/>
            <person name="Copeland A."/>
            <person name="Barry K.W."/>
            <person name="Cichocki N."/>
            <person name="Veneault-Fourrey C."/>
            <person name="LaButti K."/>
            <person name="Lindquist E.A."/>
            <person name="Lipzen A."/>
            <person name="Lundell T."/>
            <person name="Morin E."/>
            <person name="Murat C."/>
            <person name="Riley R."/>
            <person name="Ohm R."/>
            <person name="Sun H."/>
            <person name="Tunlid A."/>
            <person name="Henrissat B."/>
            <person name="Grigoriev I.V."/>
            <person name="Hibbett D.S."/>
            <person name="Martin F."/>
        </authorList>
    </citation>
    <scope>NUCLEOTIDE SEQUENCE [LARGE SCALE GENOMIC DNA]</scope>
    <source>
        <strain evidence="2 3">Koide BX008</strain>
    </source>
</reference>
<feature type="compositionally biased region" description="Polar residues" evidence="1">
    <location>
        <begin position="47"/>
        <end position="56"/>
    </location>
</feature>
<dbReference type="EMBL" id="KN818688">
    <property type="protein sequence ID" value="KIL54596.1"/>
    <property type="molecule type" value="Genomic_DNA"/>
</dbReference>
<evidence type="ECO:0000256" key="1">
    <source>
        <dbReference type="SAM" id="MobiDB-lite"/>
    </source>
</evidence>
<sequence>MPRVFATIQKRVLRVVVIKYLGAHLNTPTTHPGFITLDSKKTRNDIRSSSLHPMQQ</sequence>